<evidence type="ECO:0000313" key="6">
    <source>
        <dbReference type="EMBL" id="QNB44898.1"/>
    </source>
</evidence>
<evidence type="ECO:0000256" key="2">
    <source>
        <dbReference type="ARBA" id="ARBA00024867"/>
    </source>
</evidence>
<protein>
    <recommendedName>
        <fullName evidence="1">Stage 0 sporulation protein A homolog</fullName>
    </recommendedName>
</protein>
<name>A0A7G6DYJ4_THEFR</name>
<dbReference type="Pfam" id="PF00072">
    <property type="entry name" value="Response_reg"/>
    <property type="match status" value="1"/>
</dbReference>
<evidence type="ECO:0000259" key="4">
    <source>
        <dbReference type="PROSITE" id="PS50110"/>
    </source>
</evidence>
<dbReference type="InterPro" id="IPR007492">
    <property type="entry name" value="LytTR_DNA-bd_dom"/>
</dbReference>
<reference evidence="6 7" key="1">
    <citation type="journal article" date="2019" name="Front. Microbiol.">
        <title>Thermoanaerosceptrum fracticalcis gen. nov. sp. nov., a Novel Fumarate-Fermenting Microorganism From a Deep Fractured Carbonate Aquifer of the US Great Basin.</title>
        <authorList>
            <person name="Hamilton-Brehm S.D."/>
            <person name="Stewart L.E."/>
            <person name="Zavarin M."/>
            <person name="Caldwell M."/>
            <person name="Lawson P.A."/>
            <person name="Onstott T.C."/>
            <person name="Grzymski J."/>
            <person name="Neveux I."/>
            <person name="Lollar B.S."/>
            <person name="Russell C.E."/>
            <person name="Moser D.P."/>
        </authorList>
    </citation>
    <scope>NUCLEOTIDE SEQUENCE [LARGE SCALE GENOMIC DNA]</scope>
    <source>
        <strain evidence="6 7">DRI-13</strain>
    </source>
</reference>
<proteinExistence type="predicted"/>
<evidence type="ECO:0000259" key="5">
    <source>
        <dbReference type="PROSITE" id="PS50930"/>
    </source>
</evidence>
<feature type="modified residue" description="4-aspartylphosphate" evidence="3">
    <location>
        <position position="55"/>
    </location>
</feature>
<dbReference type="GO" id="GO:0000156">
    <property type="term" value="F:phosphorelay response regulator activity"/>
    <property type="evidence" value="ECO:0007669"/>
    <property type="project" value="InterPro"/>
</dbReference>
<evidence type="ECO:0000313" key="7">
    <source>
        <dbReference type="Proteomes" id="UP000515847"/>
    </source>
</evidence>
<gene>
    <name evidence="6" type="ORF">BR63_00265</name>
</gene>
<dbReference type="RefSeq" id="WP_034426186.1">
    <property type="nucleotide sequence ID" value="NZ_CP045798.1"/>
</dbReference>
<organism evidence="6 7">
    <name type="scientific">Thermanaerosceptrum fracticalcis</name>
    <dbReference type="NCBI Taxonomy" id="1712410"/>
    <lineage>
        <taxon>Bacteria</taxon>
        <taxon>Bacillati</taxon>
        <taxon>Bacillota</taxon>
        <taxon>Clostridia</taxon>
        <taxon>Eubacteriales</taxon>
        <taxon>Peptococcaceae</taxon>
        <taxon>Thermanaerosceptrum</taxon>
    </lineage>
</organism>
<evidence type="ECO:0000256" key="1">
    <source>
        <dbReference type="ARBA" id="ARBA00018672"/>
    </source>
</evidence>
<dbReference type="InterPro" id="IPR001789">
    <property type="entry name" value="Sig_transdc_resp-reg_receiver"/>
</dbReference>
<keyword evidence="3" id="KW-0597">Phosphoprotein</keyword>
<dbReference type="OrthoDB" id="9809318at2"/>
<dbReference type="KEGG" id="tfr:BR63_00265"/>
<dbReference type="GO" id="GO:0003677">
    <property type="term" value="F:DNA binding"/>
    <property type="evidence" value="ECO:0007669"/>
    <property type="project" value="InterPro"/>
</dbReference>
<dbReference type="PROSITE" id="PS50930">
    <property type="entry name" value="HTH_LYTTR"/>
    <property type="match status" value="1"/>
</dbReference>
<feature type="domain" description="HTH LytTR-type" evidence="5">
    <location>
        <begin position="143"/>
        <end position="249"/>
    </location>
</feature>
<dbReference type="PROSITE" id="PS50110">
    <property type="entry name" value="RESPONSE_REGULATORY"/>
    <property type="match status" value="1"/>
</dbReference>
<dbReference type="SUPFAM" id="SSF52172">
    <property type="entry name" value="CheY-like"/>
    <property type="match status" value="1"/>
</dbReference>
<dbReference type="PANTHER" id="PTHR37299">
    <property type="entry name" value="TRANSCRIPTIONAL REGULATOR-RELATED"/>
    <property type="match status" value="1"/>
</dbReference>
<dbReference type="Gene3D" id="3.40.50.2300">
    <property type="match status" value="1"/>
</dbReference>
<evidence type="ECO:0000256" key="3">
    <source>
        <dbReference type="PROSITE-ProRule" id="PRU00169"/>
    </source>
</evidence>
<dbReference type="Proteomes" id="UP000515847">
    <property type="component" value="Chromosome"/>
</dbReference>
<dbReference type="AlphaFoldDB" id="A0A7G6DYJ4"/>
<dbReference type="SMART" id="SM00850">
    <property type="entry name" value="LytTR"/>
    <property type="match status" value="1"/>
</dbReference>
<sequence length="250" mass="28925">MVVKVVIAEDDQRMQLILRKTLEGLEDVKVIQEVGDGLALVEAVEKLKPDVVFLDIDMPRMDGLAAAKEIVDIYPQIFIIFATAYAQYHQEAFDVYAFDYLLKPFKLDRISRTMERVKGIIKERKLAKLYEKKVEGVGSLQKLMVQDNRRLHFLDTRNIVMVTRDERKTKIHLTGEKVIQTTDSLETLEQRLNGRHFFRTHKGYIINLNMLVSMSPLGKSTYELILANTRQTALATAEKAQELKKRFLLR</sequence>
<dbReference type="Gene3D" id="2.40.50.1020">
    <property type="entry name" value="LytTr DNA-binding domain"/>
    <property type="match status" value="1"/>
</dbReference>
<dbReference type="SMART" id="SM00448">
    <property type="entry name" value="REC"/>
    <property type="match status" value="1"/>
</dbReference>
<accession>A0A7G6DYJ4</accession>
<dbReference type="InterPro" id="IPR046947">
    <property type="entry name" value="LytR-like"/>
</dbReference>
<feature type="domain" description="Response regulatory" evidence="4">
    <location>
        <begin position="4"/>
        <end position="118"/>
    </location>
</feature>
<comment type="function">
    <text evidence="2">May play the central regulatory role in sporulation. It may be an element of the effector pathway responsible for the activation of sporulation genes in response to nutritional stress. Spo0A may act in concert with spo0H (a sigma factor) to control the expression of some genes that are critical to the sporulation process.</text>
</comment>
<dbReference type="EMBL" id="CP045798">
    <property type="protein sequence ID" value="QNB44898.1"/>
    <property type="molecule type" value="Genomic_DNA"/>
</dbReference>
<dbReference type="PANTHER" id="PTHR37299:SF1">
    <property type="entry name" value="STAGE 0 SPORULATION PROTEIN A HOMOLOG"/>
    <property type="match status" value="1"/>
</dbReference>
<dbReference type="InterPro" id="IPR011006">
    <property type="entry name" value="CheY-like_superfamily"/>
</dbReference>
<dbReference type="Pfam" id="PF04397">
    <property type="entry name" value="LytTR"/>
    <property type="match status" value="1"/>
</dbReference>
<keyword evidence="7" id="KW-1185">Reference proteome</keyword>